<dbReference type="EMBL" id="GEDC01008176">
    <property type="protein sequence ID" value="JAS29122.1"/>
    <property type="molecule type" value="Transcribed_RNA"/>
</dbReference>
<evidence type="ECO:0008006" key="2">
    <source>
        <dbReference type="Google" id="ProtNLM"/>
    </source>
</evidence>
<organism evidence="1">
    <name type="scientific">Clastoptera arizonana</name>
    <name type="common">Arizona spittle bug</name>
    <dbReference type="NCBI Taxonomy" id="38151"/>
    <lineage>
        <taxon>Eukaryota</taxon>
        <taxon>Metazoa</taxon>
        <taxon>Ecdysozoa</taxon>
        <taxon>Arthropoda</taxon>
        <taxon>Hexapoda</taxon>
        <taxon>Insecta</taxon>
        <taxon>Pterygota</taxon>
        <taxon>Neoptera</taxon>
        <taxon>Paraneoptera</taxon>
        <taxon>Hemiptera</taxon>
        <taxon>Auchenorrhyncha</taxon>
        <taxon>Cercopoidea</taxon>
        <taxon>Clastopteridae</taxon>
        <taxon>Clastoptera</taxon>
    </lineage>
</organism>
<proteinExistence type="predicted"/>
<feature type="non-terminal residue" evidence="1">
    <location>
        <position position="145"/>
    </location>
</feature>
<feature type="non-terminal residue" evidence="1">
    <location>
        <position position="1"/>
    </location>
</feature>
<sequence length="145" mass="16459">DTSSLSRCSSKSLAVEFGSIDSNHSSVESINQVIHSHFIKDDGALYYCPSSPDCKTLLKRPQVFHHLQEDHFGPLIQFYRSDISIQLPTNFIKDSTITITTLEKNIYFFKAVPNNEGDFNIWLWVLGSKLKAENVKVLMTVKGYD</sequence>
<protein>
    <recommendedName>
        <fullName evidence="2">Seven-in-absentia protein TRAF-like domain-containing protein</fullName>
    </recommendedName>
</protein>
<evidence type="ECO:0000313" key="1">
    <source>
        <dbReference type="EMBL" id="JAS29122.1"/>
    </source>
</evidence>
<gene>
    <name evidence="1" type="ORF">g.2835</name>
</gene>
<reference evidence="1" key="1">
    <citation type="submission" date="2015-12" db="EMBL/GenBank/DDBJ databases">
        <title>De novo transcriptome assembly of four potential Pierce s Disease insect vectors from Arizona vineyards.</title>
        <authorList>
            <person name="Tassone E.E."/>
        </authorList>
    </citation>
    <scope>NUCLEOTIDE SEQUENCE</scope>
</reference>
<name>A0A1B6DTW5_9HEMI</name>
<dbReference type="AlphaFoldDB" id="A0A1B6DTW5"/>
<accession>A0A1B6DTW5</accession>